<dbReference type="EMBL" id="BSPC01000075">
    <property type="protein sequence ID" value="GLS23432.1"/>
    <property type="molecule type" value="Genomic_DNA"/>
</dbReference>
<evidence type="ECO:0000313" key="3">
    <source>
        <dbReference type="EMBL" id="GLS23432.1"/>
    </source>
</evidence>
<dbReference type="Proteomes" id="UP001156882">
    <property type="component" value="Unassembled WGS sequence"/>
</dbReference>
<accession>A0ABQ6CSW8</accession>
<feature type="region of interest" description="Disordered" evidence="1">
    <location>
        <begin position="31"/>
        <end position="79"/>
    </location>
</feature>
<evidence type="ECO:0000313" key="4">
    <source>
        <dbReference type="Proteomes" id="UP001156882"/>
    </source>
</evidence>
<sequence length="223" mass="23711">MRRIALAVTGFALLLGTASVGITQALAANDATKNAPGTPPSVSTQTPTTTVTPPAGDSSGGDDNAASQTPPQVFYGDADLPPPVKELRQKLLAAIKTGELESLRPIIAANGETPELSGGDSDDPIATLKLLAGDPKGREILAIMEDVLEAGYVHVDVGTPQEAYVWPYFARYPLDKLTGPQMVELFRLITAGDFQDMQDKGVYSFYRLGISPDGKWQFFEDGD</sequence>
<feature type="compositionally biased region" description="Low complexity" evidence="1">
    <location>
        <begin position="40"/>
        <end position="54"/>
    </location>
</feature>
<protein>
    <submittedName>
        <fullName evidence="3">Uncharacterized protein</fullName>
    </submittedName>
</protein>
<keyword evidence="2" id="KW-0732">Signal</keyword>
<organism evidence="3 4">
    <name type="scientific">Labrys miyagiensis</name>
    <dbReference type="NCBI Taxonomy" id="346912"/>
    <lineage>
        <taxon>Bacteria</taxon>
        <taxon>Pseudomonadati</taxon>
        <taxon>Pseudomonadota</taxon>
        <taxon>Alphaproteobacteria</taxon>
        <taxon>Hyphomicrobiales</taxon>
        <taxon>Xanthobacteraceae</taxon>
        <taxon>Labrys</taxon>
    </lineage>
</organism>
<feature type="signal peptide" evidence="2">
    <location>
        <begin position="1"/>
        <end position="27"/>
    </location>
</feature>
<feature type="chain" id="PRO_5045945676" evidence="2">
    <location>
        <begin position="28"/>
        <end position="223"/>
    </location>
</feature>
<name>A0ABQ6CSW8_9HYPH</name>
<comment type="caution">
    <text evidence="3">The sequence shown here is derived from an EMBL/GenBank/DDBJ whole genome shotgun (WGS) entry which is preliminary data.</text>
</comment>
<gene>
    <name evidence="3" type="ORF">GCM10007874_64530</name>
</gene>
<reference evidence="4" key="1">
    <citation type="journal article" date="2019" name="Int. J. Syst. Evol. Microbiol.">
        <title>The Global Catalogue of Microorganisms (GCM) 10K type strain sequencing project: providing services to taxonomists for standard genome sequencing and annotation.</title>
        <authorList>
            <consortium name="The Broad Institute Genomics Platform"/>
            <consortium name="The Broad Institute Genome Sequencing Center for Infectious Disease"/>
            <person name="Wu L."/>
            <person name="Ma J."/>
        </authorList>
    </citation>
    <scope>NUCLEOTIDE SEQUENCE [LARGE SCALE GENOMIC DNA]</scope>
    <source>
        <strain evidence="4">NBRC 101365</strain>
    </source>
</reference>
<dbReference type="RefSeq" id="WP_284316367.1">
    <property type="nucleotide sequence ID" value="NZ_BSPC01000075.1"/>
</dbReference>
<keyword evidence="4" id="KW-1185">Reference proteome</keyword>
<evidence type="ECO:0000256" key="2">
    <source>
        <dbReference type="SAM" id="SignalP"/>
    </source>
</evidence>
<proteinExistence type="predicted"/>
<evidence type="ECO:0000256" key="1">
    <source>
        <dbReference type="SAM" id="MobiDB-lite"/>
    </source>
</evidence>